<proteinExistence type="predicted"/>
<evidence type="ECO:0000313" key="2">
    <source>
        <dbReference type="EMBL" id="EFH81089.1"/>
    </source>
</evidence>
<organism evidence="2 3">
    <name type="scientific">Ktedonobacter racemifer DSM 44963</name>
    <dbReference type="NCBI Taxonomy" id="485913"/>
    <lineage>
        <taxon>Bacteria</taxon>
        <taxon>Bacillati</taxon>
        <taxon>Chloroflexota</taxon>
        <taxon>Ktedonobacteria</taxon>
        <taxon>Ktedonobacterales</taxon>
        <taxon>Ktedonobacteraceae</taxon>
        <taxon>Ktedonobacter</taxon>
    </lineage>
</organism>
<protein>
    <submittedName>
        <fullName evidence="2">Uncharacterized protein</fullName>
    </submittedName>
</protein>
<name>D6U385_KTERA</name>
<dbReference type="Proteomes" id="UP000004508">
    <property type="component" value="Unassembled WGS sequence"/>
</dbReference>
<dbReference type="RefSeq" id="WP_007918251.1">
    <property type="nucleotide sequence ID" value="NZ_ADVG01000004.1"/>
</dbReference>
<keyword evidence="3" id="KW-1185">Reference proteome</keyword>
<feature type="compositionally biased region" description="Polar residues" evidence="1">
    <location>
        <begin position="1"/>
        <end position="12"/>
    </location>
</feature>
<sequence>MMGCLQTSASYRQRQDTRNAGKTQHLIGTVDLFQSIHGADKGSYQRCGPSRSFLVARPSDQGIFTRRESIPSRRDSSHEGLTVFSLSSARAANATRGTNSEREEVFIEQTRRCLVHPFTQDDQIDSERAMVLLDAGRPAPVRAWCVIIPRS</sequence>
<evidence type="ECO:0000256" key="1">
    <source>
        <dbReference type="SAM" id="MobiDB-lite"/>
    </source>
</evidence>
<feature type="region of interest" description="Disordered" evidence="1">
    <location>
        <begin position="1"/>
        <end position="22"/>
    </location>
</feature>
<accession>D6U385</accession>
<dbReference type="STRING" id="485913.Krac_1767"/>
<dbReference type="EMBL" id="ADVG01000004">
    <property type="protein sequence ID" value="EFH81089.1"/>
    <property type="molecule type" value="Genomic_DNA"/>
</dbReference>
<dbReference type="AlphaFoldDB" id="D6U385"/>
<evidence type="ECO:0000313" key="3">
    <source>
        <dbReference type="Proteomes" id="UP000004508"/>
    </source>
</evidence>
<dbReference type="InParanoid" id="D6U385"/>
<reference evidence="2 3" key="1">
    <citation type="journal article" date="2011" name="Stand. Genomic Sci.">
        <title>Non-contiguous finished genome sequence and contextual data of the filamentous soil bacterium Ktedonobacter racemifer type strain (SOSP1-21).</title>
        <authorList>
            <person name="Chang Y.J."/>
            <person name="Land M."/>
            <person name="Hauser L."/>
            <person name="Chertkov O."/>
            <person name="Del Rio T.G."/>
            <person name="Nolan M."/>
            <person name="Copeland A."/>
            <person name="Tice H."/>
            <person name="Cheng J.F."/>
            <person name="Lucas S."/>
            <person name="Han C."/>
            <person name="Goodwin L."/>
            <person name="Pitluck S."/>
            <person name="Ivanova N."/>
            <person name="Ovchinikova G."/>
            <person name="Pati A."/>
            <person name="Chen A."/>
            <person name="Palaniappan K."/>
            <person name="Mavromatis K."/>
            <person name="Liolios K."/>
            <person name="Brettin T."/>
            <person name="Fiebig A."/>
            <person name="Rohde M."/>
            <person name="Abt B."/>
            <person name="Goker M."/>
            <person name="Detter J.C."/>
            <person name="Woyke T."/>
            <person name="Bristow J."/>
            <person name="Eisen J.A."/>
            <person name="Markowitz V."/>
            <person name="Hugenholtz P."/>
            <person name="Kyrpides N.C."/>
            <person name="Klenk H.P."/>
            <person name="Lapidus A."/>
        </authorList>
    </citation>
    <scope>NUCLEOTIDE SEQUENCE [LARGE SCALE GENOMIC DNA]</scope>
    <source>
        <strain evidence="3">DSM 44963</strain>
    </source>
</reference>
<comment type="caution">
    <text evidence="2">The sequence shown here is derived from an EMBL/GenBank/DDBJ whole genome shotgun (WGS) entry which is preliminary data.</text>
</comment>
<gene>
    <name evidence="2" type="ORF">Krac_1767</name>
</gene>